<reference evidence="9 10" key="1">
    <citation type="submission" date="2020-04" db="EMBL/GenBank/DDBJ databases">
        <authorList>
            <person name="De Canck E."/>
        </authorList>
    </citation>
    <scope>NUCLEOTIDE SEQUENCE [LARGE SCALE GENOMIC DNA]</scope>
    <source>
        <strain evidence="9 10">LMG 28614</strain>
    </source>
</reference>
<evidence type="ECO:0000259" key="8">
    <source>
        <dbReference type="Pfam" id="PF02308"/>
    </source>
</evidence>
<evidence type="ECO:0000256" key="5">
    <source>
        <dbReference type="ARBA" id="ARBA00022989"/>
    </source>
</evidence>
<feature type="transmembrane region" description="Helical" evidence="7">
    <location>
        <begin position="126"/>
        <end position="159"/>
    </location>
</feature>
<dbReference type="GO" id="GO:0005886">
    <property type="term" value="C:plasma membrane"/>
    <property type="evidence" value="ECO:0007669"/>
    <property type="project" value="UniProtKB-SubCell"/>
</dbReference>
<keyword evidence="4 7" id="KW-0812">Transmembrane</keyword>
<feature type="transmembrane region" description="Helical" evidence="7">
    <location>
        <begin position="59"/>
        <end position="77"/>
    </location>
</feature>
<evidence type="ECO:0000313" key="9">
    <source>
        <dbReference type="EMBL" id="CAB3807477.1"/>
    </source>
</evidence>
<dbReference type="PRINTS" id="PR01837">
    <property type="entry name" value="MGTCSAPBPROT"/>
</dbReference>
<keyword evidence="5 7" id="KW-1133">Transmembrane helix</keyword>
<evidence type="ECO:0000313" key="10">
    <source>
        <dbReference type="Proteomes" id="UP000494365"/>
    </source>
</evidence>
<accession>A0A6S7BPA3</accession>
<keyword evidence="7" id="KW-0997">Cell inner membrane</keyword>
<dbReference type="InterPro" id="IPR003416">
    <property type="entry name" value="MgtC/SapB/SrpB/YhiD_fam"/>
</dbReference>
<keyword evidence="6 7" id="KW-0472">Membrane</keyword>
<dbReference type="InterPro" id="IPR049177">
    <property type="entry name" value="MgtC_SapB_SrpB_YhiD_N"/>
</dbReference>
<protein>
    <recommendedName>
        <fullName evidence="7">Protein MgtC</fullName>
    </recommendedName>
</protein>
<proteinExistence type="inferred from homology"/>
<evidence type="ECO:0000256" key="7">
    <source>
        <dbReference type="RuleBase" id="RU365041"/>
    </source>
</evidence>
<evidence type="ECO:0000256" key="6">
    <source>
        <dbReference type="ARBA" id="ARBA00023136"/>
    </source>
</evidence>
<evidence type="ECO:0000256" key="3">
    <source>
        <dbReference type="ARBA" id="ARBA00022475"/>
    </source>
</evidence>
<dbReference type="PANTHER" id="PTHR33778">
    <property type="entry name" value="PROTEIN MGTC"/>
    <property type="match status" value="1"/>
</dbReference>
<keyword evidence="10" id="KW-1185">Reference proteome</keyword>
<dbReference type="RefSeq" id="WP_246279311.1">
    <property type="nucleotide sequence ID" value="NZ_CADIKK010000051.1"/>
</dbReference>
<comment type="similarity">
    <text evidence="2 7">Belongs to the MgtC/SapB family.</text>
</comment>
<dbReference type="Proteomes" id="UP000494365">
    <property type="component" value="Unassembled WGS sequence"/>
</dbReference>
<dbReference type="PANTHER" id="PTHR33778:SF1">
    <property type="entry name" value="MAGNESIUM TRANSPORTER YHID-RELATED"/>
    <property type="match status" value="1"/>
</dbReference>
<comment type="subcellular location">
    <subcellularLocation>
        <location evidence="7">Cell inner membrane</location>
        <topology evidence="7">Multi-pass membrane protein</topology>
    </subcellularLocation>
    <subcellularLocation>
        <location evidence="1">Cell membrane</location>
        <topology evidence="1">Multi-pass membrane protein</topology>
    </subcellularLocation>
</comment>
<evidence type="ECO:0000256" key="4">
    <source>
        <dbReference type="ARBA" id="ARBA00022692"/>
    </source>
</evidence>
<name>A0A6S7BPA3_9BURK</name>
<dbReference type="EMBL" id="CADIKK010000051">
    <property type="protein sequence ID" value="CAB3807477.1"/>
    <property type="molecule type" value="Genomic_DNA"/>
</dbReference>
<keyword evidence="3" id="KW-1003">Cell membrane</keyword>
<feature type="transmembrane region" description="Helical" evidence="7">
    <location>
        <begin position="97"/>
        <end position="114"/>
    </location>
</feature>
<organism evidence="9 10">
    <name type="scientific">Paraburkholderia ultramafica</name>
    <dbReference type="NCBI Taxonomy" id="1544867"/>
    <lineage>
        <taxon>Bacteria</taxon>
        <taxon>Pseudomonadati</taxon>
        <taxon>Pseudomonadota</taxon>
        <taxon>Betaproteobacteria</taxon>
        <taxon>Burkholderiales</taxon>
        <taxon>Burkholderiaceae</taxon>
        <taxon>Paraburkholderia</taxon>
    </lineage>
</organism>
<dbReference type="Pfam" id="PF02308">
    <property type="entry name" value="MgtC"/>
    <property type="match status" value="1"/>
</dbReference>
<gene>
    <name evidence="9" type="ORF">LMG28614_06607</name>
</gene>
<sequence length="256" mass="26785">MIKLPADGLKDALCAAIGENTQMLSANTSIALHLAGAFVLGSLVGYERHFRGRAAGTQVYAIVCMASCAVTILAGYPQLWYAGALGGAGGTADPTRVIGSIVTGVGFLGAGLIVQDGSNVRGLTTAASVWACAVIGILVGTSLFAPAVGLTGLLLLGMVAMPTVERILPARTALTVKVQFAANYRLHEEAIDHFALMRRFSIPPESFSISYDAGRCSIQFLIVADPRRHANALAQLSTELRDLPHVESFTIARSTT</sequence>
<feature type="domain" description="MgtC/SapB/SrpB/YhiD N-terminal" evidence="8">
    <location>
        <begin position="34"/>
        <end position="166"/>
    </location>
</feature>
<feature type="transmembrane region" description="Helical" evidence="7">
    <location>
        <begin position="30"/>
        <end position="47"/>
    </location>
</feature>
<evidence type="ECO:0000256" key="2">
    <source>
        <dbReference type="ARBA" id="ARBA00009298"/>
    </source>
</evidence>
<evidence type="ECO:0000256" key="1">
    <source>
        <dbReference type="ARBA" id="ARBA00004651"/>
    </source>
</evidence>
<dbReference type="AlphaFoldDB" id="A0A6S7BPA3"/>